<protein>
    <submittedName>
        <fullName evidence="1">Uncharacterized protein</fullName>
    </submittedName>
</protein>
<dbReference type="EMBL" id="KQ434936">
    <property type="protein sequence ID" value="KZC11996.1"/>
    <property type="molecule type" value="Genomic_DNA"/>
</dbReference>
<sequence>MFLNITFISEHPTVFSSTHPKSDQAHIDPTSCQAFETTGRNPENFLNCDPGSKATALPHRC</sequence>
<name>A0A154PJD4_DUFNO</name>
<keyword evidence="2" id="KW-1185">Reference proteome</keyword>
<gene>
    <name evidence="1" type="ORF">WN55_03501</name>
</gene>
<accession>A0A154PJD4</accession>
<dbReference type="Proteomes" id="UP000076502">
    <property type="component" value="Unassembled WGS sequence"/>
</dbReference>
<evidence type="ECO:0000313" key="1">
    <source>
        <dbReference type="EMBL" id="KZC11996.1"/>
    </source>
</evidence>
<evidence type="ECO:0000313" key="2">
    <source>
        <dbReference type="Proteomes" id="UP000076502"/>
    </source>
</evidence>
<reference evidence="1 2" key="1">
    <citation type="submission" date="2015-07" db="EMBL/GenBank/DDBJ databases">
        <title>The genome of Dufourea novaeangliae.</title>
        <authorList>
            <person name="Pan H."/>
            <person name="Kapheim K."/>
        </authorList>
    </citation>
    <scope>NUCLEOTIDE SEQUENCE [LARGE SCALE GENOMIC DNA]</scope>
    <source>
        <strain evidence="1">0120121106</strain>
        <tissue evidence="1">Whole body</tissue>
    </source>
</reference>
<organism evidence="1 2">
    <name type="scientific">Dufourea novaeangliae</name>
    <name type="common">Sweat bee</name>
    <dbReference type="NCBI Taxonomy" id="178035"/>
    <lineage>
        <taxon>Eukaryota</taxon>
        <taxon>Metazoa</taxon>
        <taxon>Ecdysozoa</taxon>
        <taxon>Arthropoda</taxon>
        <taxon>Hexapoda</taxon>
        <taxon>Insecta</taxon>
        <taxon>Pterygota</taxon>
        <taxon>Neoptera</taxon>
        <taxon>Endopterygota</taxon>
        <taxon>Hymenoptera</taxon>
        <taxon>Apocrita</taxon>
        <taxon>Aculeata</taxon>
        <taxon>Apoidea</taxon>
        <taxon>Anthophila</taxon>
        <taxon>Halictidae</taxon>
        <taxon>Rophitinae</taxon>
        <taxon>Dufourea</taxon>
    </lineage>
</organism>
<proteinExistence type="predicted"/>
<dbReference type="AlphaFoldDB" id="A0A154PJD4"/>